<proteinExistence type="predicted"/>
<evidence type="ECO:0000256" key="1">
    <source>
        <dbReference type="SAM" id="MobiDB-lite"/>
    </source>
</evidence>
<dbReference type="EMBL" id="JAZDWU010000011">
    <property type="protein sequence ID" value="KAK9986473.1"/>
    <property type="molecule type" value="Genomic_DNA"/>
</dbReference>
<feature type="region of interest" description="Disordered" evidence="1">
    <location>
        <begin position="159"/>
        <end position="213"/>
    </location>
</feature>
<dbReference type="AlphaFoldDB" id="A0AAW2BLY2"/>
<keyword evidence="3" id="KW-1185">Reference proteome</keyword>
<protein>
    <submittedName>
        <fullName evidence="2">Uncharacterized protein</fullName>
    </submittedName>
</protein>
<comment type="caution">
    <text evidence="2">The sequence shown here is derived from an EMBL/GenBank/DDBJ whole genome shotgun (WGS) entry which is preliminary data.</text>
</comment>
<accession>A0AAW2BLY2</accession>
<dbReference type="Proteomes" id="UP001459277">
    <property type="component" value="Unassembled WGS sequence"/>
</dbReference>
<evidence type="ECO:0000313" key="3">
    <source>
        <dbReference type="Proteomes" id="UP001459277"/>
    </source>
</evidence>
<gene>
    <name evidence="2" type="ORF">SO802_031424</name>
</gene>
<reference evidence="2 3" key="1">
    <citation type="submission" date="2024-01" db="EMBL/GenBank/DDBJ databases">
        <title>A telomere-to-telomere, gap-free genome of sweet tea (Lithocarpus litseifolius).</title>
        <authorList>
            <person name="Zhou J."/>
        </authorList>
    </citation>
    <scope>NUCLEOTIDE SEQUENCE [LARGE SCALE GENOMIC DNA]</scope>
    <source>
        <strain evidence="2">Zhou-2022a</strain>
        <tissue evidence="2">Leaf</tissue>
    </source>
</reference>
<evidence type="ECO:0000313" key="2">
    <source>
        <dbReference type="EMBL" id="KAK9986473.1"/>
    </source>
</evidence>
<sequence length="213" mass="23798">MGRFKYLVDSPAQIETFKEKYHIPQGVALRYCSTEQIITHMGDGEVVILMIAFIEGRMTLPMGRIDVSRLDFLVRDDLPLVVLPAWQNPLPFAIPLRRVPPEIAAAAREEVATSRSSLDAEIDNFRFEEVEGEVLERPVDLSSFEADLDRTSAARSPKLVVPRIDSSPETKEEDMDLKQRPSLKGLLANRNKGSTSKEVPKTQVPPSLPPPPP</sequence>
<organism evidence="2 3">
    <name type="scientific">Lithocarpus litseifolius</name>
    <dbReference type="NCBI Taxonomy" id="425828"/>
    <lineage>
        <taxon>Eukaryota</taxon>
        <taxon>Viridiplantae</taxon>
        <taxon>Streptophyta</taxon>
        <taxon>Embryophyta</taxon>
        <taxon>Tracheophyta</taxon>
        <taxon>Spermatophyta</taxon>
        <taxon>Magnoliopsida</taxon>
        <taxon>eudicotyledons</taxon>
        <taxon>Gunneridae</taxon>
        <taxon>Pentapetalae</taxon>
        <taxon>rosids</taxon>
        <taxon>fabids</taxon>
        <taxon>Fagales</taxon>
        <taxon>Fagaceae</taxon>
        <taxon>Lithocarpus</taxon>
    </lineage>
</organism>
<name>A0AAW2BLY2_9ROSI</name>